<dbReference type="AlphaFoldDB" id="A0A371D245"/>
<keyword evidence="2" id="KW-1185">Reference proteome</keyword>
<organism evidence="1 2">
    <name type="scientific">Lentinus brumalis</name>
    <dbReference type="NCBI Taxonomy" id="2498619"/>
    <lineage>
        <taxon>Eukaryota</taxon>
        <taxon>Fungi</taxon>
        <taxon>Dikarya</taxon>
        <taxon>Basidiomycota</taxon>
        <taxon>Agaricomycotina</taxon>
        <taxon>Agaricomycetes</taxon>
        <taxon>Polyporales</taxon>
        <taxon>Polyporaceae</taxon>
        <taxon>Lentinus</taxon>
    </lineage>
</organism>
<sequence length="174" mass="19055">MPRAPRGRDVPISVHRGGSCRPLLSQRANHLLQSAAFGTFLLKSLIRVMNVFAPSSCASKPCAQSYEVFRFLSPRPCLRPRCPRNGVPSQACISRNSVSSSTRCSRSYFGDGTYRQGTEWTRIVEALATEDPVHVLLQASPRQSSAEEGYPPCGPPRRCCITTASASASWHPHP</sequence>
<protein>
    <submittedName>
        <fullName evidence="1">Uncharacterized protein</fullName>
    </submittedName>
</protein>
<dbReference type="Proteomes" id="UP000256964">
    <property type="component" value="Unassembled WGS sequence"/>
</dbReference>
<proteinExistence type="predicted"/>
<reference evidence="1 2" key="1">
    <citation type="journal article" date="2018" name="Biotechnol. Biofuels">
        <title>Integrative visual omics of the white-rot fungus Polyporus brumalis exposes the biotechnological potential of its oxidative enzymes for delignifying raw plant biomass.</title>
        <authorList>
            <person name="Miyauchi S."/>
            <person name="Rancon A."/>
            <person name="Drula E."/>
            <person name="Hage H."/>
            <person name="Chaduli D."/>
            <person name="Favel A."/>
            <person name="Grisel S."/>
            <person name="Henrissat B."/>
            <person name="Herpoel-Gimbert I."/>
            <person name="Ruiz-Duenas F.J."/>
            <person name="Chevret D."/>
            <person name="Hainaut M."/>
            <person name="Lin J."/>
            <person name="Wang M."/>
            <person name="Pangilinan J."/>
            <person name="Lipzen A."/>
            <person name="Lesage-Meessen L."/>
            <person name="Navarro D."/>
            <person name="Riley R."/>
            <person name="Grigoriev I.V."/>
            <person name="Zhou S."/>
            <person name="Raouche S."/>
            <person name="Rosso M.N."/>
        </authorList>
    </citation>
    <scope>NUCLEOTIDE SEQUENCE [LARGE SCALE GENOMIC DNA]</scope>
    <source>
        <strain evidence="1 2">BRFM 1820</strain>
    </source>
</reference>
<dbReference type="EMBL" id="KZ857426">
    <property type="protein sequence ID" value="RDX46549.1"/>
    <property type="molecule type" value="Genomic_DNA"/>
</dbReference>
<evidence type="ECO:0000313" key="2">
    <source>
        <dbReference type="Proteomes" id="UP000256964"/>
    </source>
</evidence>
<gene>
    <name evidence="1" type="ORF">OH76DRAFT_834279</name>
</gene>
<accession>A0A371D245</accession>
<evidence type="ECO:0000313" key="1">
    <source>
        <dbReference type="EMBL" id="RDX46549.1"/>
    </source>
</evidence>
<name>A0A371D245_9APHY</name>